<accession>A0A6J5SZH5</accession>
<name>A0A6J5SZH5_9CAUD</name>
<proteinExistence type="predicted"/>
<organism evidence="1">
    <name type="scientific">uncultured Caudovirales phage</name>
    <dbReference type="NCBI Taxonomy" id="2100421"/>
    <lineage>
        <taxon>Viruses</taxon>
        <taxon>Duplodnaviria</taxon>
        <taxon>Heunggongvirae</taxon>
        <taxon>Uroviricota</taxon>
        <taxon>Caudoviricetes</taxon>
        <taxon>Peduoviridae</taxon>
        <taxon>Maltschvirus</taxon>
        <taxon>Maltschvirus maltsch</taxon>
    </lineage>
</organism>
<evidence type="ECO:0000313" key="1">
    <source>
        <dbReference type="EMBL" id="CAB4220639.1"/>
    </source>
</evidence>
<sequence length="178" mass="18676">MAYNTLDFGNISLTDPTHLSALTTADIASLSGIDTLTLTGLGAQGSAGGSNTYNFNQTNWPSITMAGGAGGSGTYANAGSSGMVFSTNGTYNQPWQNLTMTNNGHQSSLNVKGDAEFEGKVKVNGQDLGEFMEALSDRLAILVPDPEKLEKFAALKASYEHYKLLEALCSGDVPDLKP</sequence>
<gene>
    <name evidence="1" type="ORF">UFOVP1636_17</name>
</gene>
<reference evidence="1" key="1">
    <citation type="submission" date="2020-05" db="EMBL/GenBank/DDBJ databases">
        <authorList>
            <person name="Chiriac C."/>
            <person name="Salcher M."/>
            <person name="Ghai R."/>
            <person name="Kavagutti S V."/>
        </authorList>
    </citation>
    <scope>NUCLEOTIDE SEQUENCE</scope>
</reference>
<protein>
    <submittedName>
        <fullName evidence="1">Uncharacterized protein</fullName>
    </submittedName>
</protein>
<dbReference type="EMBL" id="LR797503">
    <property type="protein sequence ID" value="CAB4220639.1"/>
    <property type="molecule type" value="Genomic_DNA"/>
</dbReference>